<organism evidence="3 4">
    <name type="scientific">Pseudofulvibacter geojedonensis</name>
    <dbReference type="NCBI Taxonomy" id="1123758"/>
    <lineage>
        <taxon>Bacteria</taxon>
        <taxon>Pseudomonadati</taxon>
        <taxon>Bacteroidota</taxon>
        <taxon>Flavobacteriia</taxon>
        <taxon>Flavobacteriales</taxon>
        <taxon>Flavobacteriaceae</taxon>
        <taxon>Pseudofulvibacter</taxon>
    </lineage>
</organism>
<dbReference type="Proteomes" id="UP001596997">
    <property type="component" value="Unassembled WGS sequence"/>
</dbReference>
<sequence length="245" mass="27910">MKKATVFIIFLCISNITFGQVFSDYKLKNDARGGRGDIDNQFLSYGYYLGFNSLDFLFNYRTNNHKDIEVKSGTGFNVGLIGNMKLGKHVDLRFEPGLTFTTRTLTYPESYTTIDLDFTDTVNSEREVKSTYVYFPLLLKFSTKRLGNFKPFVLAGASTAINLSSNEKSDDDNLAGKFRMKTNPTFLELGFGIDFYTHYFKFTPSIRGVFAVSDELVKDKDPNSPWTSNIASMKTRGFFINFTFQ</sequence>
<evidence type="ECO:0000313" key="3">
    <source>
        <dbReference type="EMBL" id="MFD0963470.1"/>
    </source>
</evidence>
<gene>
    <name evidence="3" type="ORF">ACFQ1O_05610</name>
</gene>
<feature type="domain" description="Outer membrane protein beta-barrel" evidence="2">
    <location>
        <begin position="41"/>
        <end position="215"/>
    </location>
</feature>
<dbReference type="InterPro" id="IPR025665">
    <property type="entry name" value="Beta-barrel_OMP_2"/>
</dbReference>
<accession>A0ABW3I1T9</accession>
<evidence type="ECO:0000313" key="4">
    <source>
        <dbReference type="Proteomes" id="UP001596997"/>
    </source>
</evidence>
<feature type="signal peptide" evidence="1">
    <location>
        <begin position="1"/>
        <end position="19"/>
    </location>
</feature>
<dbReference type="RefSeq" id="WP_377714219.1">
    <property type="nucleotide sequence ID" value="NZ_JBHTJM010000006.1"/>
</dbReference>
<dbReference type="EMBL" id="JBHTJM010000006">
    <property type="protein sequence ID" value="MFD0963470.1"/>
    <property type="molecule type" value="Genomic_DNA"/>
</dbReference>
<comment type="caution">
    <text evidence="3">The sequence shown here is derived from an EMBL/GenBank/DDBJ whole genome shotgun (WGS) entry which is preliminary data.</text>
</comment>
<dbReference type="Pfam" id="PF13568">
    <property type="entry name" value="OMP_b-brl_2"/>
    <property type="match status" value="1"/>
</dbReference>
<feature type="chain" id="PRO_5045182351" evidence="1">
    <location>
        <begin position="20"/>
        <end position="245"/>
    </location>
</feature>
<keyword evidence="1" id="KW-0732">Signal</keyword>
<proteinExistence type="predicted"/>
<keyword evidence="4" id="KW-1185">Reference proteome</keyword>
<reference evidence="4" key="1">
    <citation type="journal article" date="2019" name="Int. J. Syst. Evol. Microbiol.">
        <title>The Global Catalogue of Microorganisms (GCM) 10K type strain sequencing project: providing services to taxonomists for standard genome sequencing and annotation.</title>
        <authorList>
            <consortium name="The Broad Institute Genomics Platform"/>
            <consortium name="The Broad Institute Genome Sequencing Center for Infectious Disease"/>
            <person name="Wu L."/>
            <person name="Ma J."/>
        </authorList>
    </citation>
    <scope>NUCLEOTIDE SEQUENCE [LARGE SCALE GENOMIC DNA]</scope>
    <source>
        <strain evidence="4">CCUG 62114</strain>
    </source>
</reference>
<name>A0ABW3I1T9_9FLAO</name>
<evidence type="ECO:0000259" key="2">
    <source>
        <dbReference type="Pfam" id="PF13568"/>
    </source>
</evidence>
<evidence type="ECO:0000256" key="1">
    <source>
        <dbReference type="SAM" id="SignalP"/>
    </source>
</evidence>
<protein>
    <submittedName>
        <fullName evidence="3">Porin family protein</fullName>
    </submittedName>
</protein>